<name>A0A2A7SF47_BURGA</name>
<organism evidence="2 3">
    <name type="scientific">Burkholderia gladioli</name>
    <name type="common">Pseudomonas marginata</name>
    <name type="synonym">Phytomonas marginata</name>
    <dbReference type="NCBI Taxonomy" id="28095"/>
    <lineage>
        <taxon>Bacteria</taxon>
        <taxon>Pseudomonadati</taxon>
        <taxon>Pseudomonadota</taxon>
        <taxon>Betaproteobacteria</taxon>
        <taxon>Burkholderiales</taxon>
        <taxon>Burkholderiaceae</taxon>
        <taxon>Burkholderia</taxon>
    </lineage>
</organism>
<evidence type="ECO:0000313" key="2">
    <source>
        <dbReference type="EMBL" id="PEH42166.1"/>
    </source>
</evidence>
<dbReference type="Pfam" id="PF20552">
    <property type="entry name" value="HTH_62"/>
    <property type="match status" value="1"/>
</dbReference>
<feature type="domain" description="Recombinase-like" evidence="1">
    <location>
        <begin position="14"/>
        <end position="103"/>
    </location>
</feature>
<dbReference type="AlphaFoldDB" id="A0A2A7SF47"/>
<evidence type="ECO:0000313" key="3">
    <source>
        <dbReference type="Proteomes" id="UP000220629"/>
    </source>
</evidence>
<comment type="caution">
    <text evidence="2">The sequence shown here is derived from an EMBL/GenBank/DDBJ whole genome shotgun (WGS) entry which is preliminary data.</text>
</comment>
<dbReference type="Proteomes" id="UP000220629">
    <property type="component" value="Unassembled WGS sequence"/>
</dbReference>
<proteinExistence type="predicted"/>
<protein>
    <recommendedName>
        <fullName evidence="1">Recombinase-like domain-containing protein</fullName>
    </recommendedName>
</protein>
<evidence type="ECO:0000259" key="1">
    <source>
        <dbReference type="Pfam" id="PF20552"/>
    </source>
</evidence>
<accession>A0A2A7SF47</accession>
<dbReference type="RefSeq" id="WP_096750799.1">
    <property type="nucleotide sequence ID" value="NZ_CADEPO010000009.1"/>
</dbReference>
<dbReference type="InterPro" id="IPR046789">
    <property type="entry name" value="HTH_62"/>
</dbReference>
<reference evidence="3" key="1">
    <citation type="submission" date="2017-09" db="EMBL/GenBank/DDBJ databases">
        <title>FDA dAtabase for Regulatory Grade micrObial Sequences (FDA-ARGOS): Supporting development and validation of Infectious Disease Dx tests.</title>
        <authorList>
            <person name="Minogue T."/>
            <person name="Wolcott M."/>
            <person name="Wasieloski L."/>
            <person name="Aguilar W."/>
            <person name="Moore D."/>
            <person name="Tallon L."/>
            <person name="Sadzewicz L."/>
            <person name="Ott S."/>
            <person name="Zhao X."/>
            <person name="Nagaraj S."/>
            <person name="Vavikolanu K."/>
            <person name="Aluvathingal J."/>
            <person name="Nadendla S."/>
            <person name="Sichtig H."/>
        </authorList>
    </citation>
    <scope>NUCLEOTIDE SEQUENCE [LARGE SCALE GENOMIC DNA]</scope>
    <source>
        <strain evidence="3">FDAARGOS_390</strain>
    </source>
</reference>
<dbReference type="EMBL" id="PDDY01000001">
    <property type="protein sequence ID" value="PEH42166.1"/>
    <property type="molecule type" value="Genomic_DNA"/>
</dbReference>
<gene>
    <name evidence="2" type="ORF">CRM94_08445</name>
</gene>
<sequence length="103" mass="11486">METKVVSFNPDLQPWRAPEPNQVAGKGRIEIPGQVPNLVWQTRKAEPTPYENDLGDALERVFERGAVELDEVVAELNRVGSRAPDGSAWTLERFRAEMAALAE</sequence>